<dbReference type="Gene3D" id="3.30.70.100">
    <property type="match status" value="1"/>
</dbReference>
<feature type="region of interest" description="Disordered" evidence="1">
    <location>
        <begin position="108"/>
        <end position="154"/>
    </location>
</feature>
<dbReference type="AlphaFoldDB" id="A0A0K6G9D9"/>
<feature type="compositionally biased region" description="Polar residues" evidence="1">
    <location>
        <begin position="108"/>
        <end position="117"/>
    </location>
</feature>
<feature type="compositionally biased region" description="Low complexity" evidence="1">
    <location>
        <begin position="129"/>
        <end position="150"/>
    </location>
</feature>
<dbReference type="PROSITE" id="PS51725">
    <property type="entry name" value="ABM"/>
    <property type="match status" value="1"/>
</dbReference>
<gene>
    <name evidence="3" type="ORF">RSOLAG22IIIB_11606</name>
</gene>
<proteinExistence type="predicted"/>
<keyword evidence="4" id="KW-1185">Reference proteome</keyword>
<organism evidence="3 4">
    <name type="scientific">Rhizoctonia solani</name>
    <dbReference type="NCBI Taxonomy" id="456999"/>
    <lineage>
        <taxon>Eukaryota</taxon>
        <taxon>Fungi</taxon>
        <taxon>Dikarya</taxon>
        <taxon>Basidiomycota</taxon>
        <taxon>Agaricomycotina</taxon>
        <taxon>Agaricomycetes</taxon>
        <taxon>Cantharellales</taxon>
        <taxon>Ceratobasidiaceae</taxon>
        <taxon>Rhizoctonia</taxon>
    </lineage>
</organism>
<dbReference type="EMBL" id="CYGV01001519">
    <property type="protein sequence ID" value="CUA75243.1"/>
    <property type="molecule type" value="Genomic_DNA"/>
</dbReference>
<evidence type="ECO:0000313" key="3">
    <source>
        <dbReference type="EMBL" id="CUA75243.1"/>
    </source>
</evidence>
<protein>
    <recommendedName>
        <fullName evidence="2">ABM domain-containing protein</fullName>
    </recommendedName>
</protein>
<dbReference type="Proteomes" id="UP000044841">
    <property type="component" value="Unassembled WGS sequence"/>
</dbReference>
<evidence type="ECO:0000313" key="4">
    <source>
        <dbReference type="Proteomes" id="UP000044841"/>
    </source>
</evidence>
<dbReference type="InterPro" id="IPR011008">
    <property type="entry name" value="Dimeric_a/b-barrel"/>
</dbReference>
<sequence>MTVQTAQIFSFRWAGVGYPTCRVLIPLVPIQKIYPNPNPHVPEIPEAIPPLGIAPAIHFSPIVFRVPVLLVLFPTLFILRTIYKPIECNGLTHRTGQMSPLVPARVNGATQTSTGSTAPEYGRFNGTITASPSSVPAPTPGTSGSSNSTAKMPAPTEPTLYETLLALVGLVIVTPFQLSAVIEIKEGHADTFDREYRKVRECANSDKEPGCIEFRTSRHGNKFFTFKQYEDAAALKAHVETDVFLAFEAVVKDLHARPPIILFYEELDNAPKPCYTSKI</sequence>
<accession>A0A0K6G9D9</accession>
<reference evidence="3 4" key="1">
    <citation type="submission" date="2015-07" db="EMBL/GenBank/DDBJ databases">
        <authorList>
            <person name="Noorani M."/>
        </authorList>
    </citation>
    <scope>NUCLEOTIDE SEQUENCE [LARGE SCALE GENOMIC DNA]</scope>
    <source>
        <strain evidence="3">BBA 69670</strain>
    </source>
</reference>
<evidence type="ECO:0000259" key="2">
    <source>
        <dbReference type="PROSITE" id="PS51725"/>
    </source>
</evidence>
<dbReference type="SUPFAM" id="SSF54909">
    <property type="entry name" value="Dimeric alpha+beta barrel"/>
    <property type="match status" value="1"/>
</dbReference>
<evidence type="ECO:0000256" key="1">
    <source>
        <dbReference type="SAM" id="MobiDB-lite"/>
    </source>
</evidence>
<name>A0A0K6G9D9_9AGAM</name>
<dbReference type="Pfam" id="PF03992">
    <property type="entry name" value="ABM"/>
    <property type="match status" value="1"/>
</dbReference>
<dbReference type="InterPro" id="IPR007138">
    <property type="entry name" value="ABM_dom"/>
</dbReference>
<feature type="domain" description="ABM" evidence="2">
    <location>
        <begin position="176"/>
        <end position="263"/>
    </location>
</feature>